<dbReference type="InterPro" id="IPR023187">
    <property type="entry name" value="Tscrpt_reg_MarR-type_CS"/>
</dbReference>
<evidence type="ECO:0000256" key="2">
    <source>
        <dbReference type="ARBA" id="ARBA00023125"/>
    </source>
</evidence>
<dbReference type="GO" id="GO:0003677">
    <property type="term" value="F:DNA binding"/>
    <property type="evidence" value="ECO:0007669"/>
    <property type="project" value="UniProtKB-KW"/>
</dbReference>
<dbReference type="InterPro" id="IPR036388">
    <property type="entry name" value="WH-like_DNA-bd_sf"/>
</dbReference>
<evidence type="ECO:0000259" key="4">
    <source>
        <dbReference type="PROSITE" id="PS50995"/>
    </source>
</evidence>
<accession>A0AB39RQQ5</accession>
<dbReference type="SMART" id="SM00347">
    <property type="entry name" value="HTH_MARR"/>
    <property type="match status" value="1"/>
</dbReference>
<dbReference type="PANTHER" id="PTHR42756:SF1">
    <property type="entry name" value="TRANSCRIPTIONAL REPRESSOR OF EMRAB OPERON"/>
    <property type="match status" value="1"/>
</dbReference>
<dbReference type="PROSITE" id="PS50995">
    <property type="entry name" value="HTH_MARR_2"/>
    <property type="match status" value="1"/>
</dbReference>
<evidence type="ECO:0000313" key="5">
    <source>
        <dbReference type="EMBL" id="XDQ57026.1"/>
    </source>
</evidence>
<dbReference type="Gene3D" id="1.10.10.10">
    <property type="entry name" value="Winged helix-like DNA-binding domain superfamily/Winged helix DNA-binding domain"/>
    <property type="match status" value="1"/>
</dbReference>
<dbReference type="InterPro" id="IPR036390">
    <property type="entry name" value="WH_DNA-bd_sf"/>
</dbReference>
<keyword evidence="1" id="KW-0805">Transcription regulation</keyword>
<sequence length="159" mass="17920">MAVEPEGVATRQSKQLPRETSLGYQINHLARLLERALRLRIERHGVVPGQFAQLLALYEQEGLTQRELCDRVQIEQPTMAYTLQRMERDGLIHRVPDPRDRRQAQVLLSERARELQEPLIAAAHEVNHLATGGLDASETATLLSMIARVIENLESTGSP</sequence>
<dbReference type="InterPro" id="IPR000835">
    <property type="entry name" value="HTH_MarR-typ"/>
</dbReference>
<reference evidence="5" key="1">
    <citation type="submission" date="2024-07" db="EMBL/GenBank/DDBJ databases">
        <authorList>
            <person name="Yu S.T."/>
        </authorList>
    </citation>
    <scope>NUCLEOTIDE SEQUENCE</scope>
    <source>
        <strain evidence="5">R41</strain>
    </source>
</reference>
<feature type="domain" description="HTH marR-type" evidence="4">
    <location>
        <begin position="19"/>
        <end position="151"/>
    </location>
</feature>
<gene>
    <name evidence="5" type="ORF">AB5J53_37755</name>
</gene>
<evidence type="ECO:0000256" key="3">
    <source>
        <dbReference type="ARBA" id="ARBA00023163"/>
    </source>
</evidence>
<dbReference type="PRINTS" id="PR00598">
    <property type="entry name" value="HTHMARR"/>
</dbReference>
<keyword evidence="2" id="KW-0238">DNA-binding</keyword>
<dbReference type="Pfam" id="PF12802">
    <property type="entry name" value="MarR_2"/>
    <property type="match status" value="1"/>
</dbReference>
<dbReference type="EMBL" id="CP163443">
    <property type="protein sequence ID" value="XDQ57026.1"/>
    <property type="molecule type" value="Genomic_DNA"/>
</dbReference>
<dbReference type="RefSeq" id="WP_369250097.1">
    <property type="nucleotide sequence ID" value="NZ_CP163443.1"/>
</dbReference>
<proteinExistence type="predicted"/>
<dbReference type="SUPFAM" id="SSF46785">
    <property type="entry name" value="Winged helix' DNA-binding domain"/>
    <property type="match status" value="1"/>
</dbReference>
<keyword evidence="3" id="KW-0804">Transcription</keyword>
<dbReference type="GO" id="GO:0003700">
    <property type="term" value="F:DNA-binding transcription factor activity"/>
    <property type="evidence" value="ECO:0007669"/>
    <property type="project" value="InterPro"/>
</dbReference>
<organism evidence="5">
    <name type="scientific">Streptomyces sp. R41</name>
    <dbReference type="NCBI Taxonomy" id="3238632"/>
    <lineage>
        <taxon>Bacteria</taxon>
        <taxon>Bacillati</taxon>
        <taxon>Actinomycetota</taxon>
        <taxon>Actinomycetes</taxon>
        <taxon>Kitasatosporales</taxon>
        <taxon>Streptomycetaceae</taxon>
        <taxon>Streptomyces</taxon>
    </lineage>
</organism>
<dbReference type="AlphaFoldDB" id="A0AB39RQQ5"/>
<dbReference type="PANTHER" id="PTHR42756">
    <property type="entry name" value="TRANSCRIPTIONAL REGULATOR, MARR"/>
    <property type="match status" value="1"/>
</dbReference>
<evidence type="ECO:0000256" key="1">
    <source>
        <dbReference type="ARBA" id="ARBA00023015"/>
    </source>
</evidence>
<protein>
    <submittedName>
        <fullName evidence="5">MarR family winged helix-turn-helix transcriptional regulator</fullName>
    </submittedName>
</protein>
<dbReference type="PROSITE" id="PS01117">
    <property type="entry name" value="HTH_MARR_1"/>
    <property type="match status" value="1"/>
</dbReference>
<name>A0AB39RQQ5_9ACTN</name>